<feature type="compositionally biased region" description="Low complexity" evidence="1">
    <location>
        <begin position="71"/>
        <end position="87"/>
    </location>
</feature>
<evidence type="ECO:0000313" key="2">
    <source>
        <dbReference type="EMBL" id="KAJ1206569.1"/>
    </source>
</evidence>
<protein>
    <submittedName>
        <fullName evidence="2">Uncharacterized protein</fullName>
    </submittedName>
</protein>
<feature type="region of interest" description="Disordered" evidence="1">
    <location>
        <begin position="1"/>
        <end position="93"/>
    </location>
</feature>
<reference evidence="2" key="1">
    <citation type="journal article" date="2022" name="bioRxiv">
        <title>Sequencing and chromosome-scale assembly of the giantPleurodeles waltlgenome.</title>
        <authorList>
            <person name="Brown T."/>
            <person name="Elewa A."/>
            <person name="Iarovenko S."/>
            <person name="Subramanian E."/>
            <person name="Araus A.J."/>
            <person name="Petzold A."/>
            <person name="Susuki M."/>
            <person name="Suzuki K.-i.T."/>
            <person name="Hayashi T."/>
            <person name="Toyoda A."/>
            <person name="Oliveira C."/>
            <person name="Osipova E."/>
            <person name="Leigh N.D."/>
            <person name="Simon A."/>
            <person name="Yun M.H."/>
        </authorList>
    </citation>
    <scope>NUCLEOTIDE SEQUENCE</scope>
    <source>
        <strain evidence="2">20211129_DDA</strain>
        <tissue evidence="2">Liver</tissue>
    </source>
</reference>
<feature type="compositionally biased region" description="Basic and acidic residues" evidence="1">
    <location>
        <begin position="58"/>
        <end position="70"/>
    </location>
</feature>
<feature type="compositionally biased region" description="Polar residues" evidence="1">
    <location>
        <begin position="142"/>
        <end position="174"/>
    </location>
</feature>
<dbReference type="AlphaFoldDB" id="A0AAV7VY04"/>
<evidence type="ECO:0000313" key="3">
    <source>
        <dbReference type="Proteomes" id="UP001066276"/>
    </source>
</evidence>
<sequence>MLMAARHSTPRRSQSHSRRMSPGRPHSHHHSSSSKSSGHSCHKKKKSKKDKRSSTSPRHSDDVAWEESRCSRPLSSEPSSGSAQSFPDFPGAGATPAQLKEFYEAMRLIFGQTDPPSAPLGTGELVGAPSGSKSSASATAPEGSSGSNLGSVPTPVVSQLPSLSSGQTSMLPTSVGATININPILITDEPERRRSTSIPFSMGSPVPRVDPDPYAYGYGYGESLEGMLDPLEYQLDPQMDWVQDLGDASGLDTSPDTGMLSPRTVATEEGTSYFMVVQRAAEVLDLELSSVKVSPDILTNVLQPGYSTSEPLLPFNEALTDVLLGTWSRPITGAPVNRTIARRQTQNSPPNTPCLRASSRLPLHRRIP</sequence>
<feature type="compositionally biased region" description="Basic residues" evidence="1">
    <location>
        <begin position="40"/>
        <end position="51"/>
    </location>
</feature>
<name>A0AAV7VY04_PLEWA</name>
<evidence type="ECO:0000256" key="1">
    <source>
        <dbReference type="SAM" id="MobiDB-lite"/>
    </source>
</evidence>
<proteinExistence type="predicted"/>
<dbReference type="EMBL" id="JANPWB010000002">
    <property type="protein sequence ID" value="KAJ1206569.1"/>
    <property type="molecule type" value="Genomic_DNA"/>
</dbReference>
<feature type="compositionally biased region" description="Low complexity" evidence="1">
    <location>
        <begin position="127"/>
        <end position="141"/>
    </location>
</feature>
<comment type="caution">
    <text evidence="2">The sequence shown here is derived from an EMBL/GenBank/DDBJ whole genome shotgun (WGS) entry which is preliminary data.</text>
</comment>
<organism evidence="2 3">
    <name type="scientific">Pleurodeles waltl</name>
    <name type="common">Iberian ribbed newt</name>
    <dbReference type="NCBI Taxonomy" id="8319"/>
    <lineage>
        <taxon>Eukaryota</taxon>
        <taxon>Metazoa</taxon>
        <taxon>Chordata</taxon>
        <taxon>Craniata</taxon>
        <taxon>Vertebrata</taxon>
        <taxon>Euteleostomi</taxon>
        <taxon>Amphibia</taxon>
        <taxon>Batrachia</taxon>
        <taxon>Caudata</taxon>
        <taxon>Salamandroidea</taxon>
        <taxon>Salamandridae</taxon>
        <taxon>Pleurodelinae</taxon>
        <taxon>Pleurodeles</taxon>
    </lineage>
</organism>
<keyword evidence="3" id="KW-1185">Reference proteome</keyword>
<feature type="region of interest" description="Disordered" evidence="1">
    <location>
        <begin position="343"/>
        <end position="368"/>
    </location>
</feature>
<accession>A0AAV7VY04</accession>
<feature type="compositionally biased region" description="Basic residues" evidence="1">
    <location>
        <begin position="8"/>
        <end position="32"/>
    </location>
</feature>
<gene>
    <name evidence="2" type="ORF">NDU88_001972</name>
</gene>
<feature type="region of interest" description="Disordered" evidence="1">
    <location>
        <begin position="114"/>
        <end position="174"/>
    </location>
</feature>
<dbReference type="Proteomes" id="UP001066276">
    <property type="component" value="Chromosome 1_2"/>
</dbReference>